<dbReference type="InterPro" id="IPR043504">
    <property type="entry name" value="Peptidase_S1_PA_chymotrypsin"/>
</dbReference>
<dbReference type="GO" id="GO:0006508">
    <property type="term" value="P:proteolysis"/>
    <property type="evidence" value="ECO:0007669"/>
    <property type="project" value="InterPro"/>
</dbReference>
<dbReference type="InterPro" id="IPR033116">
    <property type="entry name" value="TRYPSIN_SER"/>
</dbReference>
<comment type="caution">
    <text evidence="4">The sequence shown here is derived from an EMBL/GenBank/DDBJ whole genome shotgun (WGS) entry which is preliminary data.</text>
</comment>
<feature type="domain" description="Peptidase S1" evidence="3">
    <location>
        <begin position="1"/>
        <end position="233"/>
    </location>
</feature>
<protein>
    <submittedName>
        <fullName evidence="4">Serine proteinase stubble</fullName>
    </submittedName>
</protein>
<dbReference type="EMBL" id="BMAV01014373">
    <property type="protein sequence ID" value="GFY62724.1"/>
    <property type="molecule type" value="Genomic_DNA"/>
</dbReference>
<evidence type="ECO:0000256" key="1">
    <source>
        <dbReference type="ARBA" id="ARBA00023157"/>
    </source>
</evidence>
<name>A0A8X6Y0J8_9ARAC</name>
<dbReference type="CDD" id="cd00190">
    <property type="entry name" value="Tryp_SPc"/>
    <property type="match status" value="1"/>
</dbReference>
<dbReference type="InterPro" id="IPR001254">
    <property type="entry name" value="Trypsin_dom"/>
</dbReference>
<dbReference type="PANTHER" id="PTHR24256">
    <property type="entry name" value="TRYPTASE-RELATED"/>
    <property type="match status" value="1"/>
</dbReference>
<dbReference type="AlphaFoldDB" id="A0A8X6Y0J8"/>
<comment type="similarity">
    <text evidence="2">Belongs to the peptidase S1 family. CLIP subfamily.</text>
</comment>
<dbReference type="InterPro" id="IPR001314">
    <property type="entry name" value="Peptidase_S1A"/>
</dbReference>
<dbReference type="SMART" id="SM00020">
    <property type="entry name" value="Tryp_SPc"/>
    <property type="match status" value="1"/>
</dbReference>
<accession>A0A8X6Y0J8</accession>
<dbReference type="InterPro" id="IPR051487">
    <property type="entry name" value="Ser/Thr_Proteases_Immune/Dev"/>
</dbReference>
<gene>
    <name evidence="4" type="primary">Sb</name>
    <name evidence="4" type="ORF">TNIN_151521</name>
</gene>
<organism evidence="4 5">
    <name type="scientific">Trichonephila inaurata madagascariensis</name>
    <dbReference type="NCBI Taxonomy" id="2747483"/>
    <lineage>
        <taxon>Eukaryota</taxon>
        <taxon>Metazoa</taxon>
        <taxon>Ecdysozoa</taxon>
        <taxon>Arthropoda</taxon>
        <taxon>Chelicerata</taxon>
        <taxon>Arachnida</taxon>
        <taxon>Araneae</taxon>
        <taxon>Araneomorphae</taxon>
        <taxon>Entelegynae</taxon>
        <taxon>Araneoidea</taxon>
        <taxon>Nephilidae</taxon>
        <taxon>Trichonephila</taxon>
        <taxon>Trichonephila inaurata</taxon>
    </lineage>
</organism>
<evidence type="ECO:0000313" key="4">
    <source>
        <dbReference type="EMBL" id="GFY62724.1"/>
    </source>
</evidence>
<keyword evidence="1" id="KW-1015">Disulfide bond</keyword>
<dbReference type="Pfam" id="PF00089">
    <property type="entry name" value="Trypsin"/>
    <property type="match status" value="2"/>
</dbReference>
<evidence type="ECO:0000313" key="5">
    <source>
        <dbReference type="Proteomes" id="UP000886998"/>
    </source>
</evidence>
<dbReference type="PRINTS" id="PR00722">
    <property type="entry name" value="CHYMOTRYPSIN"/>
</dbReference>
<dbReference type="InterPro" id="IPR009003">
    <property type="entry name" value="Peptidase_S1_PA"/>
</dbReference>
<evidence type="ECO:0000256" key="2">
    <source>
        <dbReference type="ARBA" id="ARBA00024195"/>
    </source>
</evidence>
<proteinExistence type="inferred from homology"/>
<dbReference type="OrthoDB" id="6426365at2759"/>
<dbReference type="PROSITE" id="PS50240">
    <property type="entry name" value="TRYPSIN_DOM"/>
    <property type="match status" value="1"/>
</dbReference>
<keyword evidence="5" id="KW-1185">Reference proteome</keyword>
<sequence>MSLARDSCKANFTHETSQPNTFINLNNLLLNFYSVLVADAYSADNEVSLKSAVVAVASQSKNTQFVTFRIHEVKIHPKFEIIAERPVYDIALLKLKDSILFSDRVRPICLSMKPFFERPGGTAMVIGWGAMNKGGNSTRRLKEAMVPVRGSAECAKLLRKQMYALGSYSICAGGYPEEDSCEGDSGGPLQIKDDCGRWNLLGLVSWGVGCGENIPGVYTRMSRFITWVLNNTMDSMSCDAANAPRIEPNLKECGLPAYRYMKTGIPVEILGLPWLVDIYHGSSFLGTGVHVNDTMILTTTSVIDPWGISMKFLQLKVHFGYAPANRNASDYLFERAAVKQVIFHAFANHRFDLCLLQLGIAMTDSLMKFHPICFSHFKLFNEVGDEIKIAAYIAGYQHSYKFARGNIREFSECSSGNFQPNRSVCVTQFSQNYVPIPTDTRLDKNCVEDKGAAIMSLAGGRHYLLGLSSYTETCQSPRVFYDVNWAVPWITAISTMLDVA</sequence>
<dbReference type="PROSITE" id="PS00135">
    <property type="entry name" value="TRYPSIN_SER"/>
    <property type="match status" value="1"/>
</dbReference>
<dbReference type="GO" id="GO:0004252">
    <property type="term" value="F:serine-type endopeptidase activity"/>
    <property type="evidence" value="ECO:0007669"/>
    <property type="project" value="InterPro"/>
</dbReference>
<dbReference type="Proteomes" id="UP000886998">
    <property type="component" value="Unassembled WGS sequence"/>
</dbReference>
<reference evidence="4" key="1">
    <citation type="submission" date="2020-08" db="EMBL/GenBank/DDBJ databases">
        <title>Multicomponent nature underlies the extraordinary mechanical properties of spider dragline silk.</title>
        <authorList>
            <person name="Kono N."/>
            <person name="Nakamura H."/>
            <person name="Mori M."/>
            <person name="Yoshida Y."/>
            <person name="Ohtoshi R."/>
            <person name="Malay A.D."/>
            <person name="Moran D.A.P."/>
            <person name="Tomita M."/>
            <person name="Numata K."/>
            <person name="Arakawa K."/>
        </authorList>
    </citation>
    <scope>NUCLEOTIDE SEQUENCE</scope>
</reference>
<evidence type="ECO:0000259" key="3">
    <source>
        <dbReference type="PROSITE" id="PS50240"/>
    </source>
</evidence>
<dbReference type="Gene3D" id="2.40.10.10">
    <property type="entry name" value="Trypsin-like serine proteases"/>
    <property type="match status" value="2"/>
</dbReference>
<dbReference type="SUPFAM" id="SSF50494">
    <property type="entry name" value="Trypsin-like serine proteases"/>
    <property type="match status" value="2"/>
</dbReference>
<dbReference type="FunFam" id="2.40.10.10:FF:000002">
    <property type="entry name" value="Transmembrane protease serine"/>
    <property type="match status" value="1"/>
</dbReference>